<evidence type="ECO:0000256" key="5">
    <source>
        <dbReference type="ARBA" id="ARBA00023295"/>
    </source>
</evidence>
<dbReference type="InterPro" id="IPR044965">
    <property type="entry name" value="Glyco_hydro_17_plant"/>
</dbReference>
<dbReference type="InterPro" id="IPR017853">
    <property type="entry name" value="GH"/>
</dbReference>
<keyword evidence="2 9" id="KW-0732">Signal</keyword>
<dbReference type="Proteomes" id="UP001497444">
    <property type="component" value="Chromosome 9"/>
</dbReference>
<evidence type="ECO:0000256" key="4">
    <source>
        <dbReference type="ARBA" id="ARBA00023157"/>
    </source>
</evidence>
<evidence type="ECO:0000259" key="10">
    <source>
        <dbReference type="SMART" id="SM00768"/>
    </source>
</evidence>
<name>A0ABP0XML2_9BRYO</name>
<comment type="similarity">
    <text evidence="1 6">Belongs to the glycosyl hydrolase 17 family.</text>
</comment>
<evidence type="ECO:0000256" key="7">
    <source>
        <dbReference type="RuleBase" id="RU004336"/>
    </source>
</evidence>
<dbReference type="Pfam" id="PF00332">
    <property type="entry name" value="Glyco_hydro_17"/>
    <property type="match status" value="1"/>
</dbReference>
<feature type="region of interest" description="Disordered" evidence="8">
    <location>
        <begin position="398"/>
        <end position="418"/>
    </location>
</feature>
<feature type="domain" description="X8" evidence="10">
    <location>
        <begin position="421"/>
        <end position="506"/>
    </location>
</feature>
<dbReference type="PANTHER" id="PTHR32227">
    <property type="entry name" value="GLUCAN ENDO-1,3-BETA-GLUCOSIDASE BG1-RELATED-RELATED"/>
    <property type="match status" value="1"/>
</dbReference>
<sequence>MKTAWARSTSSRDGMMDACFCRIVILLFYFFAQSVNAQTGGGIASSYAAEPRTIGINYGRIANNLPSPDEAVRLIQQLKVGRVKIFDSDPTVLSALANTGLEVVSAVPNEGIATIASNFSAAEQWVKQNVLSYYPATKIVGIMVGNELFSYPALNTTTWPQLMPALNYLHQSLVNHNLSLAIKLSTAVALDALATSYPPSTGTFRPDIAIPYMQPLLKFLSSTGSYFYVNAYPYFAWSSDPTQIPLDYALFGANTPGVVDGGSAYYSLLDAQLDAVNAAMGQVGYGGVRLAISESGWPTAGDPTEMGCNLANAANYNRRLVRQILSTSSAGTPKRPGVFIPAFVFSLFNEDLKPGPGTERHWGLLYPNGTAVYSIDMTGQMTDTQYAPLSSAPVITTSAPPPASFANQQPPSTSSSGSNGTWCVSKSSVSSVALQAALDYACGAGATNCVPIQTGGACFKPNTLAAHASYAFNSYWQSYKSIGGSCDFGGAATITTTNPSYGNCVYNAN</sequence>
<evidence type="ECO:0000313" key="11">
    <source>
        <dbReference type="EMBL" id="CAK9278787.1"/>
    </source>
</evidence>
<keyword evidence="4" id="KW-1015">Disulfide bond</keyword>
<keyword evidence="5 7" id="KW-0326">Glycosidase</keyword>
<evidence type="ECO:0000256" key="1">
    <source>
        <dbReference type="ARBA" id="ARBA00008773"/>
    </source>
</evidence>
<dbReference type="Pfam" id="PF07983">
    <property type="entry name" value="X8"/>
    <property type="match status" value="1"/>
</dbReference>
<evidence type="ECO:0000256" key="6">
    <source>
        <dbReference type="RuleBase" id="RU004335"/>
    </source>
</evidence>
<feature type="compositionally biased region" description="Low complexity" evidence="8">
    <location>
        <begin position="407"/>
        <end position="418"/>
    </location>
</feature>
<reference evidence="11" key="1">
    <citation type="submission" date="2024-02" db="EMBL/GenBank/DDBJ databases">
        <authorList>
            <consortium name="ELIXIR-Norway"/>
            <consortium name="Elixir Norway"/>
        </authorList>
    </citation>
    <scope>NUCLEOTIDE SEQUENCE</scope>
</reference>
<feature type="signal peptide" evidence="9">
    <location>
        <begin position="1"/>
        <end position="37"/>
    </location>
</feature>
<evidence type="ECO:0000256" key="9">
    <source>
        <dbReference type="SAM" id="SignalP"/>
    </source>
</evidence>
<protein>
    <recommendedName>
        <fullName evidence="10">X8 domain-containing protein</fullName>
    </recommendedName>
</protein>
<evidence type="ECO:0000313" key="12">
    <source>
        <dbReference type="Proteomes" id="UP001497444"/>
    </source>
</evidence>
<dbReference type="EMBL" id="OZ020104">
    <property type="protein sequence ID" value="CAK9278787.1"/>
    <property type="molecule type" value="Genomic_DNA"/>
</dbReference>
<evidence type="ECO:0000256" key="2">
    <source>
        <dbReference type="ARBA" id="ARBA00022729"/>
    </source>
</evidence>
<evidence type="ECO:0000256" key="8">
    <source>
        <dbReference type="SAM" id="MobiDB-lite"/>
    </source>
</evidence>
<dbReference type="InterPro" id="IPR000490">
    <property type="entry name" value="Glyco_hydro_17"/>
</dbReference>
<dbReference type="SMART" id="SM00768">
    <property type="entry name" value="X8"/>
    <property type="match status" value="1"/>
</dbReference>
<dbReference type="Gene3D" id="1.20.58.1040">
    <property type="match status" value="1"/>
</dbReference>
<evidence type="ECO:0000256" key="3">
    <source>
        <dbReference type="ARBA" id="ARBA00022801"/>
    </source>
</evidence>
<accession>A0ABP0XML2</accession>
<organism evidence="11 12">
    <name type="scientific">Sphagnum jensenii</name>
    <dbReference type="NCBI Taxonomy" id="128206"/>
    <lineage>
        <taxon>Eukaryota</taxon>
        <taxon>Viridiplantae</taxon>
        <taxon>Streptophyta</taxon>
        <taxon>Embryophyta</taxon>
        <taxon>Bryophyta</taxon>
        <taxon>Sphagnophytina</taxon>
        <taxon>Sphagnopsida</taxon>
        <taxon>Sphagnales</taxon>
        <taxon>Sphagnaceae</taxon>
        <taxon>Sphagnum</taxon>
    </lineage>
</organism>
<dbReference type="SUPFAM" id="SSF51445">
    <property type="entry name" value="(Trans)glycosidases"/>
    <property type="match status" value="1"/>
</dbReference>
<keyword evidence="3 7" id="KW-0378">Hydrolase</keyword>
<proteinExistence type="inferred from homology"/>
<dbReference type="PROSITE" id="PS00587">
    <property type="entry name" value="GLYCOSYL_HYDROL_F17"/>
    <property type="match status" value="1"/>
</dbReference>
<dbReference type="Gene3D" id="3.20.20.80">
    <property type="entry name" value="Glycosidases"/>
    <property type="match status" value="1"/>
</dbReference>
<gene>
    <name evidence="11" type="ORF">CSSPJE1EN1_LOCUS24265</name>
</gene>
<dbReference type="InterPro" id="IPR012946">
    <property type="entry name" value="X8"/>
</dbReference>
<keyword evidence="12" id="KW-1185">Reference proteome</keyword>
<feature type="chain" id="PRO_5045713331" description="X8 domain-containing protein" evidence="9">
    <location>
        <begin position="38"/>
        <end position="509"/>
    </location>
</feature>